<dbReference type="EMBL" id="BDIP01006130">
    <property type="protein sequence ID" value="GIQ90399.1"/>
    <property type="molecule type" value="Genomic_DNA"/>
</dbReference>
<name>A0A9K3D7F5_9EUKA</name>
<sequence length="180" mass="19070">ITDALYYPAHMAIVPAIMSAERQGASEGQKKDFSSYLQSANAATSVAGQIALFTGPVIGGAIIALFPSDKVDPDTGEVVPTLEGIGWAMFVDTMTFVFHVISLLFVHVKAIKPVKKGQEESPKVNKAPVESVVSEAVAEEGETVSETEKKPGALDGLKVILASRPMILIYVVIPFGPICI</sequence>
<keyword evidence="1" id="KW-1133">Transmembrane helix</keyword>
<feature type="transmembrane region" description="Helical" evidence="1">
    <location>
        <begin position="40"/>
        <end position="65"/>
    </location>
</feature>
<evidence type="ECO:0000313" key="3">
    <source>
        <dbReference type="Proteomes" id="UP000265618"/>
    </source>
</evidence>
<proteinExistence type="predicted"/>
<comment type="caution">
    <text evidence="2">The sequence shown here is derived from an EMBL/GenBank/DDBJ whole genome shotgun (WGS) entry which is preliminary data.</text>
</comment>
<keyword evidence="3" id="KW-1185">Reference proteome</keyword>
<dbReference type="AlphaFoldDB" id="A0A9K3D7F5"/>
<organism evidence="2 3">
    <name type="scientific">Kipferlia bialata</name>
    <dbReference type="NCBI Taxonomy" id="797122"/>
    <lineage>
        <taxon>Eukaryota</taxon>
        <taxon>Metamonada</taxon>
        <taxon>Carpediemonas-like organisms</taxon>
        <taxon>Kipferlia</taxon>
    </lineage>
</organism>
<gene>
    <name evidence="2" type="ORF">KIPB_013181</name>
</gene>
<reference evidence="2 3" key="1">
    <citation type="journal article" date="2018" name="PLoS ONE">
        <title>The draft genome of Kipferlia bialata reveals reductive genome evolution in fornicate parasites.</title>
        <authorList>
            <person name="Tanifuji G."/>
            <person name="Takabayashi S."/>
            <person name="Kume K."/>
            <person name="Takagi M."/>
            <person name="Nakayama T."/>
            <person name="Kamikawa R."/>
            <person name="Inagaki Y."/>
            <person name="Hashimoto T."/>
        </authorList>
    </citation>
    <scope>NUCLEOTIDE SEQUENCE [LARGE SCALE GENOMIC DNA]</scope>
    <source>
        <strain evidence="2">NY0173</strain>
    </source>
</reference>
<dbReference type="Proteomes" id="UP000265618">
    <property type="component" value="Unassembled WGS sequence"/>
</dbReference>
<evidence type="ECO:0000313" key="2">
    <source>
        <dbReference type="EMBL" id="GIQ90399.1"/>
    </source>
</evidence>
<evidence type="ECO:0000256" key="1">
    <source>
        <dbReference type="SAM" id="Phobius"/>
    </source>
</evidence>
<feature type="non-terminal residue" evidence="2">
    <location>
        <position position="1"/>
    </location>
</feature>
<keyword evidence="1" id="KW-0472">Membrane</keyword>
<feature type="transmembrane region" description="Helical" evidence="1">
    <location>
        <begin position="85"/>
        <end position="106"/>
    </location>
</feature>
<protein>
    <submittedName>
        <fullName evidence="2">Uncharacterized protein</fullName>
    </submittedName>
</protein>
<keyword evidence="1" id="KW-0812">Transmembrane</keyword>
<accession>A0A9K3D7F5</accession>